<evidence type="ECO:0000256" key="1">
    <source>
        <dbReference type="ARBA" id="ARBA00007177"/>
    </source>
</evidence>
<dbReference type="HAMAP" id="MF_01384">
    <property type="entry name" value="UreD"/>
    <property type="match status" value="1"/>
</dbReference>
<comment type="subcellular location">
    <subcellularLocation>
        <location evidence="3">Cytoplasm</location>
    </subcellularLocation>
</comment>
<dbReference type="InterPro" id="IPR002669">
    <property type="entry name" value="UreD"/>
</dbReference>
<dbReference type="PANTHER" id="PTHR33643:SF1">
    <property type="entry name" value="UREASE ACCESSORY PROTEIN D"/>
    <property type="match status" value="1"/>
</dbReference>
<comment type="function">
    <text evidence="3">Required for maturation of urease via the functional incorporation of the urease nickel metallocenter.</text>
</comment>
<organism evidence="4 5">
    <name type="scientific">Rhodopseudomonas telluris</name>
    <dbReference type="NCBI Taxonomy" id="644215"/>
    <lineage>
        <taxon>Bacteria</taxon>
        <taxon>Pseudomonadati</taxon>
        <taxon>Pseudomonadota</taxon>
        <taxon>Alphaproteobacteria</taxon>
        <taxon>Hyphomicrobiales</taxon>
        <taxon>Nitrobacteraceae</taxon>
        <taxon>Rhodopseudomonas</taxon>
    </lineage>
</organism>
<evidence type="ECO:0000256" key="3">
    <source>
        <dbReference type="HAMAP-Rule" id="MF_01384"/>
    </source>
</evidence>
<name>A0ABV6EVC4_9BRAD</name>
<comment type="subunit">
    <text evidence="3">UreD, UreF and UreG form a complex that acts as a GTP-hydrolysis-dependent molecular chaperone, activating the urease apoprotein by helping to assemble the nickel containing metallocenter of UreC. The UreE protein probably delivers the nickel.</text>
</comment>
<sequence>MTKPATKGSALLDLSFVRRAGRTVIDRRLFAWPFVLTRGFYLDPERPDRLSLIVQTGSGALHGEDSLVQRLELGPDTAVCLTNQGATSVHHADAGTRATELVSLQVARGASLEYLPEPRILFPDAALSQQLDIDCDWDANGLVVDAFTMHAPEAEQRTFRELESVVCLRRSGGDPVLIDRSRLLSPDANVFRGARAFASAYLMPSSAVELGGVQHRLTEALNEISGVYGAASVMPEEAGLVVRIVAPDLRSVRAAFERIKEIYRQSLPPDRTKRLPATVTSADPAAPEIACVRPSSVETVSPL</sequence>
<dbReference type="RefSeq" id="WP_378389098.1">
    <property type="nucleotide sequence ID" value="NZ_JBHLWM010000005.1"/>
</dbReference>
<evidence type="ECO:0000256" key="2">
    <source>
        <dbReference type="ARBA" id="ARBA00023186"/>
    </source>
</evidence>
<keyword evidence="3" id="KW-0963">Cytoplasm</keyword>
<dbReference type="Pfam" id="PF01774">
    <property type="entry name" value="UreD"/>
    <property type="match status" value="1"/>
</dbReference>
<keyword evidence="5" id="KW-1185">Reference proteome</keyword>
<accession>A0ABV6EVC4</accession>
<gene>
    <name evidence="3" type="primary">ureD</name>
    <name evidence="4" type="ORF">ACFFJ6_15130</name>
</gene>
<reference evidence="4 5" key="1">
    <citation type="submission" date="2024-09" db="EMBL/GenBank/DDBJ databases">
        <authorList>
            <person name="Sun Q."/>
            <person name="Mori K."/>
        </authorList>
    </citation>
    <scope>NUCLEOTIDE SEQUENCE [LARGE SCALE GENOMIC DNA]</scope>
    <source>
        <strain evidence="4 5">KCTC 23279</strain>
    </source>
</reference>
<evidence type="ECO:0000313" key="4">
    <source>
        <dbReference type="EMBL" id="MFC0241821.1"/>
    </source>
</evidence>
<dbReference type="PANTHER" id="PTHR33643">
    <property type="entry name" value="UREASE ACCESSORY PROTEIN D"/>
    <property type="match status" value="1"/>
</dbReference>
<protein>
    <recommendedName>
        <fullName evidence="3">Urease accessory protein UreD</fullName>
    </recommendedName>
</protein>
<comment type="caution">
    <text evidence="4">The sequence shown here is derived from an EMBL/GenBank/DDBJ whole genome shotgun (WGS) entry which is preliminary data.</text>
</comment>
<comment type="similarity">
    <text evidence="1 3">Belongs to the UreD family.</text>
</comment>
<proteinExistence type="inferred from homology"/>
<dbReference type="Proteomes" id="UP001589775">
    <property type="component" value="Unassembled WGS sequence"/>
</dbReference>
<keyword evidence="3" id="KW-0996">Nickel insertion</keyword>
<dbReference type="EMBL" id="JBHLWM010000005">
    <property type="protein sequence ID" value="MFC0241821.1"/>
    <property type="molecule type" value="Genomic_DNA"/>
</dbReference>
<keyword evidence="2 3" id="KW-0143">Chaperone</keyword>
<evidence type="ECO:0000313" key="5">
    <source>
        <dbReference type="Proteomes" id="UP001589775"/>
    </source>
</evidence>